<dbReference type="RefSeq" id="WP_176620239.1">
    <property type="nucleotide sequence ID" value="NZ_WYET01000004.1"/>
</dbReference>
<sequence>MCGFLGLSQSIDLDRLGKAKLFDYSGSLSANGVFYEGTVDRQAFTYFLNGNLNFNIAEVYNVPLSFAYTNQNFDFSSPFKLNRLSISPSYKWITLHIGDAAMTFSPYTLSGHQFTGVGIDLAPTGPFKVSAMCGRFLRAVEYHIDEPNQQTVYLRRGFGLKTSYAFDQLDVGLIFFKGFDDENSLQEPFPTELGLTPKNNMVISLLTDFQLKERINIRVEYAVSGITEDVRVTDESGDKGILSLFLNENITTNYTNALNASIDYSVGNGTLGGAYERVDPNYRTFGAYYFNNDLENITVNASQTIFDNKLNIGVNAGLQRDNLDDSKASAMKRLVSSINLNYAPTERLGINGSFSNFQSYTNIRDQFDYINRVSELDNLDTLNYRQISKNANLGINYLIKQTETRNDRANINLVYQDSNEEQEGAAIENSGTRFYNGSASYALGYPQQSLAITVAANTSYTKAGGTDTGLTVGPTLGVAKQFFDKKLRSNFSASYNTSFANGEQQNQFYNLRLEGNYAWKEGHNFTLNVLSLFRNTVQSNTTDFTTTFGYAYTFGRGKRKNNAPSSMGQSPPRNNLLTFRYRDVVYSGTPKEIVQQLRNVLQQSRYQQLPQEKRDELNQMLMDMEQSKNTNRLKVTAIAFLEALHRFEEMNKMKK</sequence>
<evidence type="ECO:0000313" key="2">
    <source>
        <dbReference type="Proteomes" id="UP000558089"/>
    </source>
</evidence>
<evidence type="ECO:0000313" key="1">
    <source>
        <dbReference type="EMBL" id="NVN18505.1"/>
    </source>
</evidence>
<comment type="caution">
    <text evidence="1">The sequence shown here is derived from an EMBL/GenBank/DDBJ whole genome shotgun (WGS) entry which is preliminary data.</text>
</comment>
<organism evidence="1 2">
    <name type="scientific">Flagellimonas chongwuensis</name>
    <dbReference type="NCBI Taxonomy" id="2697365"/>
    <lineage>
        <taxon>Bacteria</taxon>
        <taxon>Pseudomonadati</taxon>
        <taxon>Bacteroidota</taxon>
        <taxon>Flavobacteriia</taxon>
        <taxon>Flavobacteriales</taxon>
        <taxon>Flavobacteriaceae</taxon>
        <taxon>Flagellimonas</taxon>
    </lineage>
</organism>
<keyword evidence="2" id="KW-1185">Reference proteome</keyword>
<protein>
    <recommendedName>
        <fullName evidence="3">Outer membrane protein beta-barrel domain-containing protein</fullName>
    </recommendedName>
</protein>
<evidence type="ECO:0008006" key="3">
    <source>
        <dbReference type="Google" id="ProtNLM"/>
    </source>
</evidence>
<reference evidence="1 2" key="1">
    <citation type="submission" date="2020-01" db="EMBL/GenBank/DDBJ databases">
        <title>Draft Genome Analysis of Muricauda sp. HICW Isolated from coastal seawater of PR China.</title>
        <authorList>
            <person name="Chen M.-X."/>
        </authorList>
    </citation>
    <scope>NUCLEOTIDE SEQUENCE [LARGE SCALE GENOMIC DNA]</scope>
    <source>
        <strain evidence="1 2">HICW</strain>
    </source>
</reference>
<dbReference type="Proteomes" id="UP000558089">
    <property type="component" value="Unassembled WGS sequence"/>
</dbReference>
<dbReference type="AlphaFoldDB" id="A0A850NJB0"/>
<proteinExistence type="predicted"/>
<accession>A0A850NJB0</accession>
<name>A0A850NJB0_9FLAO</name>
<dbReference type="EMBL" id="WYET01000004">
    <property type="protein sequence ID" value="NVN18505.1"/>
    <property type="molecule type" value="Genomic_DNA"/>
</dbReference>
<gene>
    <name evidence="1" type="ORF">GUA46_09135</name>
</gene>